<name>A0A1F5S915_9BACT</name>
<feature type="domain" description="Aminoglycoside phosphotransferase" evidence="1">
    <location>
        <begin position="95"/>
        <end position="277"/>
    </location>
</feature>
<dbReference type="Gene3D" id="3.90.1200.10">
    <property type="match status" value="1"/>
</dbReference>
<proteinExistence type="predicted"/>
<comment type="caution">
    <text evidence="2">The sequence shown here is derived from an EMBL/GenBank/DDBJ whole genome shotgun (WGS) entry which is preliminary data.</text>
</comment>
<dbReference type="STRING" id="1797985.A2Y83_01630"/>
<dbReference type="Proteomes" id="UP000178323">
    <property type="component" value="Unassembled WGS sequence"/>
</dbReference>
<accession>A0A1F5S915</accession>
<reference evidence="2 3" key="1">
    <citation type="journal article" date="2016" name="Nat. Commun.">
        <title>Thousands of microbial genomes shed light on interconnected biogeochemical processes in an aquifer system.</title>
        <authorList>
            <person name="Anantharaman K."/>
            <person name="Brown C.T."/>
            <person name="Hug L.A."/>
            <person name="Sharon I."/>
            <person name="Castelle C.J."/>
            <person name="Probst A.J."/>
            <person name="Thomas B.C."/>
            <person name="Singh A."/>
            <person name="Wilkins M.J."/>
            <person name="Karaoz U."/>
            <person name="Brodie E.L."/>
            <person name="Williams K.H."/>
            <person name="Hubbard S.S."/>
            <person name="Banfield J.F."/>
        </authorList>
    </citation>
    <scope>NUCLEOTIDE SEQUENCE [LARGE SCALE GENOMIC DNA]</scope>
</reference>
<evidence type="ECO:0000313" key="2">
    <source>
        <dbReference type="EMBL" id="OGF22943.1"/>
    </source>
</evidence>
<gene>
    <name evidence="2" type="ORF">A2Y83_01630</name>
</gene>
<evidence type="ECO:0000259" key="1">
    <source>
        <dbReference type="Pfam" id="PF01636"/>
    </source>
</evidence>
<protein>
    <recommendedName>
        <fullName evidence="1">Aminoglycoside phosphotransferase domain-containing protein</fullName>
    </recommendedName>
</protein>
<organism evidence="2 3">
    <name type="scientific">Candidatus Falkowbacteria bacterium RBG_13_39_14</name>
    <dbReference type="NCBI Taxonomy" id="1797985"/>
    <lineage>
        <taxon>Bacteria</taxon>
        <taxon>Candidatus Falkowiibacteriota</taxon>
    </lineage>
</organism>
<dbReference type="EMBL" id="MFFS01000007">
    <property type="protein sequence ID" value="OGF22943.1"/>
    <property type="molecule type" value="Genomic_DNA"/>
</dbReference>
<dbReference type="InterPro" id="IPR002575">
    <property type="entry name" value="Aminoglycoside_PTrfase"/>
</dbReference>
<dbReference type="InterPro" id="IPR011009">
    <property type="entry name" value="Kinase-like_dom_sf"/>
</dbReference>
<dbReference type="Pfam" id="PF01636">
    <property type="entry name" value="APH"/>
    <property type="match status" value="1"/>
</dbReference>
<sequence length="357" mass="42816">MREVNLKLQKKMDQLLDDKFIRDFLDGNLKAFFEGAVKIKNIKRIIHKEVRGNYDYTLVIEFYVKILFEAKKTREKSIFCKAHSDEKKNKSTYYMEMLYKNGFDRGLYQVPRPLTYLPDLRAGFYEGVQGHNLLYYLKQRDFDKIENIVKSAAHWISKLHELKFHQFNSLKLNIARIKDNKPPIKQVLSDMKSNYKRLYEEFIPLYQTTIECETAFLKELRRGEKAKIIYADYHPENIIIPSYSRNEIAVIDFTDLALGDPYRDVGTFIEQVEFMSRKYMPADKARQWRKIFLEEYIKISNVKLTSREIQRINLYCLWTSLRNIIYFYYKKDPNHVIPKLIADAKNYLILINERKIK</sequence>
<dbReference type="AlphaFoldDB" id="A0A1F5S915"/>
<dbReference type="SUPFAM" id="SSF56112">
    <property type="entry name" value="Protein kinase-like (PK-like)"/>
    <property type="match status" value="1"/>
</dbReference>
<evidence type="ECO:0000313" key="3">
    <source>
        <dbReference type="Proteomes" id="UP000178323"/>
    </source>
</evidence>